<dbReference type="InterPro" id="IPR042203">
    <property type="entry name" value="Leu/Phe-tRNA_Trfase_C"/>
</dbReference>
<keyword evidence="3 15" id="KW-0808">Transferase</keyword>
<dbReference type="NCBIfam" id="TIGR00667">
    <property type="entry name" value="aat"/>
    <property type="match status" value="1"/>
</dbReference>
<evidence type="ECO:0000256" key="7">
    <source>
        <dbReference type="ARBA" id="ARBA00051538"/>
    </source>
</evidence>
<evidence type="ECO:0000313" key="17">
    <source>
        <dbReference type="Proteomes" id="UP000295499"/>
    </source>
</evidence>
<dbReference type="Gene3D" id="3.40.630.70">
    <property type="entry name" value="Leucyl/phenylalanyl-tRNA-protein transferase, C-terminal domain"/>
    <property type="match status" value="1"/>
</dbReference>
<dbReference type="RefSeq" id="WP_133558251.1">
    <property type="nucleotide sequence ID" value="NZ_SNWM01000005.1"/>
</dbReference>
<evidence type="ECO:0000256" key="11">
    <source>
        <dbReference type="ARBA" id="ARBA00074372"/>
    </source>
</evidence>
<dbReference type="InterPro" id="IPR016181">
    <property type="entry name" value="Acyl_CoA_acyltransferase"/>
</dbReference>
<dbReference type="InterPro" id="IPR042221">
    <property type="entry name" value="Leu/Phe-tRNA_Trfase_N"/>
</dbReference>
<dbReference type="PANTHER" id="PTHR30098:SF2">
    <property type="entry name" value="LEUCYL_PHENYLALANYL-TRNA--PROTEIN TRANSFERASE"/>
    <property type="match status" value="1"/>
</dbReference>
<dbReference type="GO" id="GO:0008914">
    <property type="term" value="F:leucyl-tRNA--protein transferase activity"/>
    <property type="evidence" value="ECO:0007669"/>
    <property type="project" value="UniProtKB-UniRule"/>
</dbReference>
<evidence type="ECO:0000256" key="3">
    <source>
        <dbReference type="ARBA" id="ARBA00022679"/>
    </source>
</evidence>
<dbReference type="EMBL" id="SNWM01000005">
    <property type="protein sequence ID" value="TDO20021.1"/>
    <property type="molecule type" value="Genomic_DNA"/>
</dbReference>
<comment type="catalytic activity">
    <reaction evidence="5 15">
        <text>L-phenylalanyl-tRNA(Phe) + an N-terminal L-alpha-aminoacyl-[protein] = an N-terminal L-phenylalanyl-L-alpha-aminoacyl-[protein] + tRNA(Phe)</text>
        <dbReference type="Rhea" id="RHEA:43632"/>
        <dbReference type="Rhea" id="RHEA-COMP:9668"/>
        <dbReference type="Rhea" id="RHEA-COMP:9699"/>
        <dbReference type="Rhea" id="RHEA-COMP:10636"/>
        <dbReference type="Rhea" id="RHEA-COMP:10637"/>
        <dbReference type="ChEBI" id="CHEBI:78442"/>
        <dbReference type="ChEBI" id="CHEBI:78531"/>
        <dbReference type="ChEBI" id="CHEBI:78597"/>
        <dbReference type="ChEBI" id="CHEBI:83561"/>
        <dbReference type="EC" id="2.3.2.6"/>
    </reaction>
</comment>
<reference evidence="16 17" key="1">
    <citation type="submission" date="2019-03" db="EMBL/GenBank/DDBJ databases">
        <title>Genomic Encyclopedia of Archaeal and Bacterial Type Strains, Phase II (KMG-II): from individual species to whole genera.</title>
        <authorList>
            <person name="Goeker M."/>
        </authorList>
    </citation>
    <scope>NUCLEOTIDE SEQUENCE [LARGE SCALE GENOMIC DNA]</scope>
    <source>
        <strain evidence="16 17">DSM 19034</strain>
    </source>
</reference>
<dbReference type="AlphaFoldDB" id="A0A4R6IEB2"/>
<keyword evidence="2 15" id="KW-0963">Cytoplasm</keyword>
<name>A0A4R6IEB2_9SPHI</name>
<gene>
    <name evidence="15" type="primary">aat</name>
    <name evidence="16" type="ORF">CLV32_3779</name>
</gene>
<evidence type="ECO:0000256" key="5">
    <source>
        <dbReference type="ARBA" id="ARBA00050607"/>
    </source>
</evidence>
<evidence type="ECO:0000256" key="1">
    <source>
        <dbReference type="ARBA" id="ARBA00004496"/>
    </source>
</evidence>
<evidence type="ECO:0000256" key="4">
    <source>
        <dbReference type="ARBA" id="ARBA00023315"/>
    </source>
</evidence>
<comment type="function">
    <text evidence="8 15">Functions in the N-end rule pathway of protein degradation where it conjugates Leu, Phe and, less efficiently, Met from aminoacyl-tRNAs to the N-termini of proteins containing an N-terminal arginine or lysine.</text>
</comment>
<proteinExistence type="inferred from homology"/>
<protein>
    <recommendedName>
        <fullName evidence="11 15">Leucyl/phenylalanyl-tRNA--protein transferase</fullName>
        <ecNumber evidence="10 15">2.3.2.6</ecNumber>
    </recommendedName>
    <alternativeName>
        <fullName evidence="12 15">L/F-transferase</fullName>
    </alternativeName>
    <alternativeName>
        <fullName evidence="13 15">Leucyltransferase</fullName>
    </alternativeName>
    <alternativeName>
        <fullName evidence="14 15">Phenyalanyltransferase</fullName>
    </alternativeName>
</protein>
<evidence type="ECO:0000256" key="15">
    <source>
        <dbReference type="HAMAP-Rule" id="MF_00688"/>
    </source>
</evidence>
<accession>A0A4R6IEB2</accession>
<organism evidence="16 17">
    <name type="scientific">Pedobacter duraquae</name>
    <dbReference type="NCBI Taxonomy" id="425511"/>
    <lineage>
        <taxon>Bacteria</taxon>
        <taxon>Pseudomonadati</taxon>
        <taxon>Bacteroidota</taxon>
        <taxon>Sphingobacteriia</taxon>
        <taxon>Sphingobacteriales</taxon>
        <taxon>Sphingobacteriaceae</taxon>
        <taxon>Pedobacter</taxon>
    </lineage>
</organism>
<dbReference type="EC" id="2.3.2.6" evidence="10 15"/>
<evidence type="ECO:0000256" key="10">
    <source>
        <dbReference type="ARBA" id="ARBA00066767"/>
    </source>
</evidence>
<evidence type="ECO:0000256" key="13">
    <source>
        <dbReference type="ARBA" id="ARBA00077165"/>
    </source>
</evidence>
<dbReference type="InterPro" id="IPR004616">
    <property type="entry name" value="Leu/Phe-tRNA_Trfase"/>
</dbReference>
<dbReference type="FunFam" id="3.30.70.3550:FF:000001">
    <property type="entry name" value="Leucyl/phenylalanyl-tRNA--protein transferase"/>
    <property type="match status" value="1"/>
</dbReference>
<sequence>MVFELSENEISFPNPALAEPDGLLAIGGDLSAARLRLAYADGIFPWFNEDDPIQWFSPHERCVVFPGKVTISKSMAKVLKDNIFKLTSNTVFEEVIRNCATADRKGQDGTWITTAMQEAYIELHKQGIAHSVEVWQDGKLVGGLYGLIIGTVFCGESMFSLVSNASKAAFITLCSQKGFTLIDCQLPNPHLMSLGAEMIPREQYLSILQPAD</sequence>
<evidence type="ECO:0000256" key="12">
    <source>
        <dbReference type="ARBA" id="ARBA00077136"/>
    </source>
</evidence>
<dbReference type="Pfam" id="PF03588">
    <property type="entry name" value="Leu_Phe_trans"/>
    <property type="match status" value="1"/>
</dbReference>
<dbReference type="OrthoDB" id="9790282at2"/>
<dbReference type="GO" id="GO:0030163">
    <property type="term" value="P:protein catabolic process"/>
    <property type="evidence" value="ECO:0007669"/>
    <property type="project" value="UniProtKB-UniRule"/>
</dbReference>
<dbReference type="GO" id="GO:0005737">
    <property type="term" value="C:cytoplasm"/>
    <property type="evidence" value="ECO:0007669"/>
    <property type="project" value="UniProtKB-SubCell"/>
</dbReference>
<evidence type="ECO:0000313" key="16">
    <source>
        <dbReference type="EMBL" id="TDO20021.1"/>
    </source>
</evidence>
<dbReference type="SUPFAM" id="SSF55729">
    <property type="entry name" value="Acyl-CoA N-acyltransferases (Nat)"/>
    <property type="match status" value="1"/>
</dbReference>
<dbReference type="Gene3D" id="3.30.70.3550">
    <property type="entry name" value="Leucyl/phenylalanyl-tRNA-protein transferase, N-terminal domain"/>
    <property type="match status" value="1"/>
</dbReference>
<evidence type="ECO:0000256" key="9">
    <source>
        <dbReference type="ARBA" id="ARBA00061535"/>
    </source>
</evidence>
<dbReference type="HAMAP" id="MF_00688">
    <property type="entry name" value="Leu_Phe_trans"/>
    <property type="match status" value="1"/>
</dbReference>
<comment type="catalytic activity">
    <reaction evidence="6 15">
        <text>N-terminal L-arginyl-[protein] + L-leucyl-tRNA(Leu) = N-terminal L-leucyl-L-arginyl-[protein] + tRNA(Leu) + H(+)</text>
        <dbReference type="Rhea" id="RHEA:50416"/>
        <dbReference type="Rhea" id="RHEA-COMP:9613"/>
        <dbReference type="Rhea" id="RHEA-COMP:9622"/>
        <dbReference type="Rhea" id="RHEA-COMP:12672"/>
        <dbReference type="Rhea" id="RHEA-COMP:12673"/>
        <dbReference type="ChEBI" id="CHEBI:15378"/>
        <dbReference type="ChEBI" id="CHEBI:64719"/>
        <dbReference type="ChEBI" id="CHEBI:78442"/>
        <dbReference type="ChEBI" id="CHEBI:78494"/>
        <dbReference type="ChEBI" id="CHEBI:133044"/>
        <dbReference type="EC" id="2.3.2.6"/>
    </reaction>
</comment>
<comment type="caution">
    <text evidence="16">The sequence shown here is derived from an EMBL/GenBank/DDBJ whole genome shotgun (WGS) entry which is preliminary data.</text>
</comment>
<evidence type="ECO:0000256" key="14">
    <source>
        <dbReference type="ARBA" id="ARBA00083640"/>
    </source>
</evidence>
<dbReference type="Proteomes" id="UP000295499">
    <property type="component" value="Unassembled WGS sequence"/>
</dbReference>
<evidence type="ECO:0000256" key="6">
    <source>
        <dbReference type="ARBA" id="ARBA00050652"/>
    </source>
</evidence>
<comment type="similarity">
    <text evidence="9 15">Belongs to the L/F-transferase family.</text>
</comment>
<evidence type="ECO:0000256" key="2">
    <source>
        <dbReference type="ARBA" id="ARBA00022490"/>
    </source>
</evidence>
<keyword evidence="4 15" id="KW-0012">Acyltransferase</keyword>
<evidence type="ECO:0000256" key="8">
    <source>
        <dbReference type="ARBA" id="ARBA00054043"/>
    </source>
</evidence>
<dbReference type="PANTHER" id="PTHR30098">
    <property type="entry name" value="LEUCYL/PHENYLALANYL-TRNA--PROTEIN TRANSFERASE"/>
    <property type="match status" value="1"/>
</dbReference>
<comment type="catalytic activity">
    <reaction evidence="7 15">
        <text>N-terminal L-lysyl-[protein] + L-leucyl-tRNA(Leu) = N-terminal L-leucyl-L-lysyl-[protein] + tRNA(Leu) + H(+)</text>
        <dbReference type="Rhea" id="RHEA:12340"/>
        <dbReference type="Rhea" id="RHEA-COMP:9613"/>
        <dbReference type="Rhea" id="RHEA-COMP:9622"/>
        <dbReference type="Rhea" id="RHEA-COMP:12670"/>
        <dbReference type="Rhea" id="RHEA-COMP:12671"/>
        <dbReference type="ChEBI" id="CHEBI:15378"/>
        <dbReference type="ChEBI" id="CHEBI:65249"/>
        <dbReference type="ChEBI" id="CHEBI:78442"/>
        <dbReference type="ChEBI" id="CHEBI:78494"/>
        <dbReference type="ChEBI" id="CHEBI:133043"/>
        <dbReference type="EC" id="2.3.2.6"/>
    </reaction>
</comment>
<keyword evidence="17" id="KW-1185">Reference proteome</keyword>
<comment type="subcellular location">
    <subcellularLocation>
        <location evidence="1 15">Cytoplasm</location>
    </subcellularLocation>
</comment>